<organism evidence="1">
    <name type="scientific">marine metagenome</name>
    <dbReference type="NCBI Taxonomy" id="408172"/>
    <lineage>
        <taxon>unclassified sequences</taxon>
        <taxon>metagenomes</taxon>
        <taxon>ecological metagenomes</taxon>
    </lineage>
</organism>
<dbReference type="EMBL" id="UINC01178397">
    <property type="protein sequence ID" value="SVD86528.1"/>
    <property type="molecule type" value="Genomic_DNA"/>
</dbReference>
<gene>
    <name evidence="1" type="ORF">METZ01_LOCUS439382</name>
</gene>
<accession>A0A382YVH1</accession>
<reference evidence="1" key="1">
    <citation type="submission" date="2018-05" db="EMBL/GenBank/DDBJ databases">
        <authorList>
            <person name="Lanie J.A."/>
            <person name="Ng W.-L."/>
            <person name="Kazmierczak K.M."/>
            <person name="Andrzejewski T.M."/>
            <person name="Davidsen T.M."/>
            <person name="Wayne K.J."/>
            <person name="Tettelin H."/>
            <person name="Glass J.I."/>
            <person name="Rusch D."/>
            <person name="Podicherti R."/>
            <person name="Tsui H.-C.T."/>
            <person name="Winkler M.E."/>
        </authorList>
    </citation>
    <scope>NUCLEOTIDE SEQUENCE</scope>
</reference>
<protein>
    <submittedName>
        <fullName evidence="1">Uncharacterized protein</fullName>
    </submittedName>
</protein>
<dbReference type="AlphaFoldDB" id="A0A382YVH1"/>
<evidence type="ECO:0000313" key="1">
    <source>
        <dbReference type="EMBL" id="SVD86528.1"/>
    </source>
</evidence>
<name>A0A382YVH1_9ZZZZ</name>
<proteinExistence type="predicted"/>
<sequence>MYNDEIILCQLAGIGKVGQGTKFHAGNETEAGEDVEKC</sequence>